<keyword evidence="2" id="KW-0732">Signal</keyword>
<feature type="signal peptide" evidence="2">
    <location>
        <begin position="1"/>
        <end position="19"/>
    </location>
</feature>
<sequence>MERAPNLRMIALASTVALAVALPLAAATAGPAESDRSAADDSASATHPDADVPVGTRASAAPGPGTAPVPSRGAHTVPRTGAPAESRTDLRTDSRSDPRSDSGAAADGHRTTRCGPELAAPEGVEAQTCVLTEGGLTWGRTYYRNTSGKPLRAVLSLLRPDGRTVQAHCDLPAGDEPATCETPREATVGGDRAPYTAVVEIADARGERKLLRSGSNAAPGAGGSDR</sequence>
<evidence type="ECO:0000313" key="4">
    <source>
        <dbReference type="Proteomes" id="UP001348265"/>
    </source>
</evidence>
<reference evidence="3 4" key="1">
    <citation type="submission" date="2023-08" db="EMBL/GenBank/DDBJ databases">
        <authorList>
            <person name="Sharma P."/>
            <person name="Verma V."/>
            <person name="Mohan M.K."/>
            <person name="Dubey A.K."/>
        </authorList>
    </citation>
    <scope>NUCLEOTIDE SEQUENCE [LARGE SCALE GENOMIC DNA]</scope>
    <source>
        <strain evidence="3 4">ADP4</strain>
    </source>
</reference>
<name>A0ABU7WSH4_9ACTN</name>
<proteinExistence type="predicted"/>
<feature type="compositionally biased region" description="Basic and acidic residues" evidence="1">
    <location>
        <begin position="86"/>
        <end position="100"/>
    </location>
</feature>
<dbReference type="EMBL" id="JAVFKM010000006">
    <property type="protein sequence ID" value="MEF3114453.1"/>
    <property type="molecule type" value="Genomic_DNA"/>
</dbReference>
<evidence type="ECO:0000256" key="2">
    <source>
        <dbReference type="SAM" id="SignalP"/>
    </source>
</evidence>
<dbReference type="RefSeq" id="WP_331786888.1">
    <property type="nucleotide sequence ID" value="NZ_JAVFKM010000006.1"/>
</dbReference>
<protein>
    <recommendedName>
        <fullName evidence="5">Secreted protein</fullName>
    </recommendedName>
</protein>
<evidence type="ECO:0000256" key="1">
    <source>
        <dbReference type="SAM" id="MobiDB-lite"/>
    </source>
</evidence>
<comment type="caution">
    <text evidence="3">The sequence shown here is derived from an EMBL/GenBank/DDBJ whole genome shotgun (WGS) entry which is preliminary data.</text>
</comment>
<organism evidence="3 4">
    <name type="scientific">Streptomyces chrestomyceticus</name>
    <dbReference type="NCBI Taxonomy" id="68185"/>
    <lineage>
        <taxon>Bacteria</taxon>
        <taxon>Bacillati</taxon>
        <taxon>Actinomycetota</taxon>
        <taxon>Actinomycetes</taxon>
        <taxon>Kitasatosporales</taxon>
        <taxon>Streptomycetaceae</taxon>
        <taxon>Streptomyces</taxon>
    </lineage>
</organism>
<feature type="region of interest" description="Disordered" evidence="1">
    <location>
        <begin position="27"/>
        <end position="119"/>
    </location>
</feature>
<accession>A0ABU7WSH4</accession>
<feature type="chain" id="PRO_5046827327" description="Secreted protein" evidence="2">
    <location>
        <begin position="20"/>
        <end position="226"/>
    </location>
</feature>
<gene>
    <name evidence="3" type="ORF">RB636_14850</name>
</gene>
<evidence type="ECO:0000313" key="3">
    <source>
        <dbReference type="EMBL" id="MEF3114453.1"/>
    </source>
</evidence>
<dbReference type="Proteomes" id="UP001348265">
    <property type="component" value="Unassembled WGS sequence"/>
</dbReference>
<keyword evidence="4" id="KW-1185">Reference proteome</keyword>
<evidence type="ECO:0008006" key="5">
    <source>
        <dbReference type="Google" id="ProtNLM"/>
    </source>
</evidence>